<dbReference type="EMBL" id="JAEVHI010000004">
    <property type="protein sequence ID" value="KAG5293127.1"/>
    <property type="molecule type" value="Genomic_DNA"/>
</dbReference>
<gene>
    <name evidence="1" type="ORF">I7I52_04336</name>
</gene>
<dbReference type="AlphaFoldDB" id="A0A8H7YNF5"/>
<reference evidence="1 2" key="1">
    <citation type="submission" date="2021-01" db="EMBL/GenBank/DDBJ databases">
        <title>Chromosome-level genome assembly of a human fungal pathogen reveals clustering of transcriptionally co-regulated genes.</title>
        <authorList>
            <person name="Voorhies M."/>
            <person name="Cohen S."/>
            <person name="Shea T.P."/>
            <person name="Petrus S."/>
            <person name="Munoz J.F."/>
            <person name="Poplawski S."/>
            <person name="Goldman W.E."/>
            <person name="Michael T."/>
            <person name="Cuomo C.A."/>
            <person name="Sil A."/>
            <person name="Beyhan S."/>
        </authorList>
    </citation>
    <scope>NUCLEOTIDE SEQUENCE [LARGE SCALE GENOMIC DNA]</scope>
    <source>
        <strain evidence="1 2">G184AR</strain>
    </source>
</reference>
<name>A0A8H7YNF5_AJECA</name>
<accession>A0A8H7YNF5</accession>
<sequence>MGIFLRIPKRTYGCVVRFVLVGRIEEGVRFKRLCVFKRVGWDRVRGIVRFRERVTVRHDIDVRGAPAFRGDDVRVVGKGDFVDNTDERFVPCLVRSVDRGLVVISVFRSRHARFKVGEARKVKCEAEARDVNIQLRDRQNTAGFAE</sequence>
<evidence type="ECO:0000313" key="2">
    <source>
        <dbReference type="Proteomes" id="UP000670092"/>
    </source>
</evidence>
<organism evidence="1 2">
    <name type="scientific">Ajellomyces capsulatus</name>
    <name type="common">Darling's disease fungus</name>
    <name type="synonym">Histoplasma capsulatum</name>
    <dbReference type="NCBI Taxonomy" id="5037"/>
    <lineage>
        <taxon>Eukaryota</taxon>
        <taxon>Fungi</taxon>
        <taxon>Dikarya</taxon>
        <taxon>Ascomycota</taxon>
        <taxon>Pezizomycotina</taxon>
        <taxon>Eurotiomycetes</taxon>
        <taxon>Eurotiomycetidae</taxon>
        <taxon>Onygenales</taxon>
        <taxon>Ajellomycetaceae</taxon>
        <taxon>Histoplasma</taxon>
    </lineage>
</organism>
<comment type="caution">
    <text evidence="1">The sequence shown here is derived from an EMBL/GenBank/DDBJ whole genome shotgun (WGS) entry which is preliminary data.</text>
</comment>
<proteinExistence type="predicted"/>
<dbReference type="Proteomes" id="UP000670092">
    <property type="component" value="Unassembled WGS sequence"/>
</dbReference>
<protein>
    <submittedName>
        <fullName evidence="1">Uncharacterized protein</fullName>
    </submittedName>
</protein>
<dbReference type="VEuPathDB" id="FungiDB:I7I52_04336"/>
<evidence type="ECO:0000313" key="1">
    <source>
        <dbReference type="EMBL" id="KAG5293127.1"/>
    </source>
</evidence>